<keyword evidence="1" id="KW-0812">Transmembrane</keyword>
<dbReference type="Pfam" id="PF05137">
    <property type="entry name" value="PilN"/>
    <property type="match status" value="1"/>
</dbReference>
<sequence length="202" mass="22554">MKLRVNLYSDTLFPPELRLSFSRLNKALVALVCLLLLTTAVFWGLNSSLESDKKQLMLVKKSLDSEKQDLEAELAKRGPNKALVAEVELKAQQLELKQKLFGKLNQQEVLTSYGYSPLMTDLASVADAKLWLNRIQVNENKYIFEGFTSSPEGVPLWVDKLKTTTTLKGHAFASMTMSLGEDQPLAFKLTSDAVGSDKELVK</sequence>
<organism evidence="2 3">
    <name type="scientific">Shewanella pneumatophori</name>
    <dbReference type="NCBI Taxonomy" id="314092"/>
    <lineage>
        <taxon>Bacteria</taxon>
        <taxon>Pseudomonadati</taxon>
        <taxon>Pseudomonadota</taxon>
        <taxon>Gammaproteobacteria</taxon>
        <taxon>Alteromonadales</taxon>
        <taxon>Shewanellaceae</taxon>
        <taxon>Shewanella</taxon>
    </lineage>
</organism>
<comment type="caution">
    <text evidence="2">The sequence shown here is derived from an EMBL/GenBank/DDBJ whole genome shotgun (WGS) entry which is preliminary data.</text>
</comment>
<dbReference type="RefSeq" id="WP_248950473.1">
    <property type="nucleotide sequence ID" value="NZ_JAKILB010000007.1"/>
</dbReference>
<dbReference type="EMBL" id="JAKILB010000007">
    <property type="protein sequence ID" value="MCL1139304.1"/>
    <property type="molecule type" value="Genomic_DNA"/>
</dbReference>
<accession>A0A9X1ZBN9</accession>
<protein>
    <submittedName>
        <fullName evidence="2">Fimbrial assembly protein</fullName>
    </submittedName>
</protein>
<dbReference type="InterPro" id="IPR007813">
    <property type="entry name" value="PilN"/>
</dbReference>
<reference evidence="2" key="1">
    <citation type="submission" date="2022-01" db="EMBL/GenBank/DDBJ databases">
        <title>Whole genome-based taxonomy of the Shewanellaceae.</title>
        <authorList>
            <person name="Martin-Rodriguez A.J."/>
        </authorList>
    </citation>
    <scope>NUCLEOTIDE SEQUENCE</scope>
    <source>
        <strain evidence="2">KCTC 23973</strain>
    </source>
</reference>
<proteinExistence type="predicted"/>
<name>A0A9X1ZBN9_9GAMM</name>
<feature type="transmembrane region" description="Helical" evidence="1">
    <location>
        <begin position="27"/>
        <end position="45"/>
    </location>
</feature>
<dbReference type="AlphaFoldDB" id="A0A9X1ZBN9"/>
<evidence type="ECO:0000313" key="2">
    <source>
        <dbReference type="EMBL" id="MCL1139304.1"/>
    </source>
</evidence>
<evidence type="ECO:0000313" key="3">
    <source>
        <dbReference type="Proteomes" id="UP001139293"/>
    </source>
</evidence>
<keyword evidence="1" id="KW-1133">Transmembrane helix</keyword>
<keyword evidence="3" id="KW-1185">Reference proteome</keyword>
<keyword evidence="1" id="KW-0472">Membrane</keyword>
<evidence type="ECO:0000256" key="1">
    <source>
        <dbReference type="SAM" id="Phobius"/>
    </source>
</evidence>
<dbReference type="Proteomes" id="UP001139293">
    <property type="component" value="Unassembled WGS sequence"/>
</dbReference>
<gene>
    <name evidence="2" type="ORF">L2740_12210</name>
</gene>